<gene>
    <name evidence="2" type="ORF">SAMN04488518_108287</name>
</gene>
<keyword evidence="3" id="KW-1185">Reference proteome</keyword>
<evidence type="ECO:0000256" key="1">
    <source>
        <dbReference type="SAM" id="Phobius"/>
    </source>
</evidence>
<dbReference type="Proteomes" id="UP000199598">
    <property type="component" value="Unassembled WGS sequence"/>
</dbReference>
<evidence type="ECO:0008006" key="4">
    <source>
        <dbReference type="Google" id="ProtNLM"/>
    </source>
</evidence>
<evidence type="ECO:0000313" key="2">
    <source>
        <dbReference type="EMBL" id="SFK74719.1"/>
    </source>
</evidence>
<evidence type="ECO:0000313" key="3">
    <source>
        <dbReference type="Proteomes" id="UP000199598"/>
    </source>
</evidence>
<comment type="caution">
    <text evidence="2">The sequence shown here is derived from an EMBL/GenBank/DDBJ whole genome shotgun (WGS) entry which is preliminary data.</text>
</comment>
<keyword evidence="1" id="KW-0812">Transmembrane</keyword>
<protein>
    <recommendedName>
        <fullName evidence="4">SMODS-associating 2TM beta-strand rich effector domain-containing protein</fullName>
    </recommendedName>
</protein>
<dbReference type="EMBL" id="FOSK01000008">
    <property type="protein sequence ID" value="SFK74719.1"/>
    <property type="molecule type" value="Genomic_DNA"/>
</dbReference>
<dbReference type="RefSeq" id="WP_093521154.1">
    <property type="nucleotide sequence ID" value="NZ_FOSK01000008.1"/>
</dbReference>
<keyword evidence="1" id="KW-0472">Membrane</keyword>
<proteinExistence type="predicted"/>
<feature type="transmembrane region" description="Helical" evidence="1">
    <location>
        <begin position="6"/>
        <end position="26"/>
    </location>
</feature>
<accession>A0A1I4C309</accession>
<organism evidence="2 3">
    <name type="scientific">Pseudovibrio ascidiaceicola</name>
    <dbReference type="NCBI Taxonomy" id="285279"/>
    <lineage>
        <taxon>Bacteria</taxon>
        <taxon>Pseudomonadati</taxon>
        <taxon>Pseudomonadota</taxon>
        <taxon>Alphaproteobacteria</taxon>
        <taxon>Hyphomicrobiales</taxon>
        <taxon>Stappiaceae</taxon>
        <taxon>Pseudovibrio</taxon>
    </lineage>
</organism>
<reference evidence="2 3" key="1">
    <citation type="submission" date="2016-10" db="EMBL/GenBank/DDBJ databases">
        <authorList>
            <person name="Varghese N."/>
            <person name="Submissions S."/>
        </authorList>
    </citation>
    <scope>NUCLEOTIDE SEQUENCE [LARGE SCALE GENOMIC DNA]</scope>
    <source>
        <strain evidence="2 3">DSM 16392</strain>
    </source>
</reference>
<sequence>MFLELIGTFIAGVAGAGLVMLINHVLGGRLPRWFAPVAAGAAMLLATISSEYSWFSRTKETLPEGLIIAETVESKAFYRPWTYLYPFTERFVAIDTATIQTHPEQPGLKLAQAYFFGRWSPINKLPVLTDCTSSRRAALADGITFEKGGSVSGAQWVSVPENDRITSTICGAG</sequence>
<name>A0A1I4C309_9HYPH</name>
<keyword evidence="1" id="KW-1133">Transmembrane helix</keyword>
<feature type="transmembrane region" description="Helical" evidence="1">
    <location>
        <begin position="33"/>
        <end position="55"/>
    </location>
</feature>